<dbReference type="Pfam" id="PF02310">
    <property type="entry name" value="B12-binding"/>
    <property type="match status" value="1"/>
</dbReference>
<dbReference type="PANTHER" id="PTHR48101">
    <property type="entry name" value="METHYLMALONYL-COA MUTASE, MITOCHONDRIAL-RELATED"/>
    <property type="match status" value="1"/>
</dbReference>
<dbReference type="GO" id="GO:0004494">
    <property type="term" value="F:methylmalonyl-CoA mutase activity"/>
    <property type="evidence" value="ECO:0007669"/>
    <property type="project" value="TreeGrafter"/>
</dbReference>
<keyword evidence="3" id="KW-0479">Metal-binding</keyword>
<evidence type="ECO:0000259" key="6">
    <source>
        <dbReference type="PROSITE" id="PS51332"/>
    </source>
</evidence>
<keyword evidence="4" id="KW-0413">Isomerase</keyword>
<evidence type="ECO:0000256" key="1">
    <source>
        <dbReference type="ARBA" id="ARBA00001922"/>
    </source>
</evidence>
<dbReference type="GO" id="GO:0005737">
    <property type="term" value="C:cytoplasm"/>
    <property type="evidence" value="ECO:0007669"/>
    <property type="project" value="TreeGrafter"/>
</dbReference>
<protein>
    <submittedName>
        <fullName evidence="7">Methylmalonyl-CoA mutase C-terminal domain-containing protein</fullName>
    </submittedName>
</protein>
<dbReference type="PROSITE" id="PS51332">
    <property type="entry name" value="B12_BINDING"/>
    <property type="match status" value="1"/>
</dbReference>
<evidence type="ECO:0000313" key="7">
    <source>
        <dbReference type="EMBL" id="VFJ99398.1"/>
    </source>
</evidence>
<evidence type="ECO:0000256" key="3">
    <source>
        <dbReference type="ARBA" id="ARBA00022723"/>
    </source>
</evidence>
<dbReference type="InterPro" id="IPR006159">
    <property type="entry name" value="Acid_CoA_mut_C"/>
</dbReference>
<dbReference type="EMBL" id="CAADFJ010000157">
    <property type="protein sequence ID" value="VFK04010.1"/>
    <property type="molecule type" value="Genomic_DNA"/>
</dbReference>
<evidence type="ECO:0000313" key="8">
    <source>
        <dbReference type="EMBL" id="VFJ99731.1"/>
    </source>
</evidence>
<dbReference type="GO" id="GO:0031419">
    <property type="term" value="F:cobalamin binding"/>
    <property type="evidence" value="ECO:0007669"/>
    <property type="project" value="UniProtKB-KW"/>
</dbReference>
<reference evidence="7" key="1">
    <citation type="submission" date="2019-02" db="EMBL/GenBank/DDBJ databases">
        <authorList>
            <person name="Gruber-Vodicka R. H."/>
            <person name="Seah K. B. B."/>
        </authorList>
    </citation>
    <scope>NUCLEOTIDE SEQUENCE</scope>
    <source>
        <strain evidence="9">BECK_SA2B12</strain>
        <strain evidence="7">BECK_SA2B15</strain>
        <strain evidence="8">BECK_SA2B20</strain>
    </source>
</reference>
<comment type="cofactor">
    <cofactor evidence="1">
        <name>adenosylcob(III)alamin</name>
        <dbReference type="ChEBI" id="CHEBI:18408"/>
    </cofactor>
</comment>
<dbReference type="EMBL" id="CAADFG010000161">
    <property type="protein sequence ID" value="VFJ99398.1"/>
    <property type="molecule type" value="Genomic_DNA"/>
</dbReference>
<dbReference type="PANTHER" id="PTHR48101:SF4">
    <property type="entry name" value="METHYLMALONYL-COA MUTASE, MITOCHONDRIAL"/>
    <property type="match status" value="1"/>
</dbReference>
<evidence type="ECO:0000313" key="9">
    <source>
        <dbReference type="EMBL" id="VFK04010.1"/>
    </source>
</evidence>
<keyword evidence="2" id="KW-0846">Cobalamin</keyword>
<accession>A0A450V3Q0</accession>
<sequence length="144" mass="15766">MSELFEEEREGRRPRIMVAWIGQDGHDRGGQGSGHRLCGPWLRWADIGALFQTPGEVARQAVENDAHVVGMSTKDSGHATLLPELVKELKGLDREDIMVVVGGVIPAQNYDYLYEHGASAIFGPGTVIPVAARKVIAELDRRHG</sequence>
<dbReference type="GO" id="GO:0019678">
    <property type="term" value="P:propionate metabolic process, methylmalonyl pathway"/>
    <property type="evidence" value="ECO:0007669"/>
    <property type="project" value="TreeGrafter"/>
</dbReference>
<proteinExistence type="predicted"/>
<dbReference type="GO" id="GO:0046872">
    <property type="term" value="F:metal ion binding"/>
    <property type="evidence" value="ECO:0007669"/>
    <property type="project" value="UniProtKB-KW"/>
</dbReference>
<evidence type="ECO:0000256" key="4">
    <source>
        <dbReference type="ARBA" id="ARBA00023235"/>
    </source>
</evidence>
<gene>
    <name evidence="7" type="ORF">BECKH772A_GA0070896_1016112</name>
    <name evidence="8" type="ORF">BECKH772B_GA0070898_101674</name>
    <name evidence="9" type="ORF">BECKH772C_GA0070978_101575</name>
</gene>
<dbReference type="AlphaFoldDB" id="A0A450V3Q0"/>
<dbReference type="Gene3D" id="3.40.50.280">
    <property type="entry name" value="Cobalamin-binding domain"/>
    <property type="match status" value="1"/>
</dbReference>
<keyword evidence="5" id="KW-0170">Cobalt</keyword>
<dbReference type="SUPFAM" id="SSF52242">
    <property type="entry name" value="Cobalamin (vitamin B12)-binding domain"/>
    <property type="match status" value="1"/>
</dbReference>
<evidence type="ECO:0000256" key="2">
    <source>
        <dbReference type="ARBA" id="ARBA00022628"/>
    </source>
</evidence>
<dbReference type="NCBIfam" id="TIGR00640">
    <property type="entry name" value="acid_CoA_mut_C"/>
    <property type="match status" value="1"/>
</dbReference>
<evidence type="ECO:0000256" key="5">
    <source>
        <dbReference type="ARBA" id="ARBA00023285"/>
    </source>
</evidence>
<dbReference type="InterPro" id="IPR036724">
    <property type="entry name" value="Cobalamin-bd_sf"/>
</dbReference>
<organism evidence="7">
    <name type="scientific">Candidatus Kentrum eta</name>
    <dbReference type="NCBI Taxonomy" id="2126337"/>
    <lineage>
        <taxon>Bacteria</taxon>
        <taxon>Pseudomonadati</taxon>
        <taxon>Pseudomonadota</taxon>
        <taxon>Gammaproteobacteria</taxon>
        <taxon>Candidatus Kentrum</taxon>
    </lineage>
</organism>
<dbReference type="InterPro" id="IPR006158">
    <property type="entry name" value="Cobalamin-bd"/>
</dbReference>
<feature type="domain" description="B12-binding" evidence="6">
    <location>
        <begin position="13"/>
        <end position="144"/>
    </location>
</feature>
<dbReference type="EMBL" id="CAADFI010000167">
    <property type="protein sequence ID" value="VFJ99731.1"/>
    <property type="molecule type" value="Genomic_DNA"/>
</dbReference>
<name>A0A450V3Q0_9GAMM</name>